<comment type="caution">
    <text evidence="3">The sequence shown here is derived from an EMBL/GenBank/DDBJ whole genome shotgun (WGS) entry which is preliminary data.</text>
</comment>
<dbReference type="InterPro" id="IPR025566">
    <property type="entry name" value="DUF4331"/>
</dbReference>
<feature type="chain" id="PRO_5035147554" description="DUF4331 domain-containing protein" evidence="2">
    <location>
        <begin position="23"/>
        <end position="489"/>
    </location>
</feature>
<feature type="region of interest" description="Disordered" evidence="1">
    <location>
        <begin position="252"/>
        <end position="293"/>
    </location>
</feature>
<dbReference type="Proteomes" id="UP000642748">
    <property type="component" value="Unassembled WGS sequence"/>
</dbReference>
<feature type="compositionally biased region" description="Gly residues" evidence="1">
    <location>
        <begin position="277"/>
        <end position="291"/>
    </location>
</feature>
<feature type="compositionally biased region" description="Low complexity" evidence="1">
    <location>
        <begin position="157"/>
        <end position="176"/>
    </location>
</feature>
<dbReference type="RefSeq" id="WP_203923920.1">
    <property type="nucleotide sequence ID" value="NZ_BONZ01000098.1"/>
</dbReference>
<dbReference type="Pfam" id="PF14224">
    <property type="entry name" value="DUF4331"/>
    <property type="match status" value="1"/>
</dbReference>
<organism evidence="3 4">
    <name type="scientific">Rugosimonospora africana</name>
    <dbReference type="NCBI Taxonomy" id="556532"/>
    <lineage>
        <taxon>Bacteria</taxon>
        <taxon>Bacillati</taxon>
        <taxon>Actinomycetota</taxon>
        <taxon>Actinomycetes</taxon>
        <taxon>Micromonosporales</taxon>
        <taxon>Micromonosporaceae</taxon>
        <taxon>Rugosimonospora</taxon>
    </lineage>
</organism>
<evidence type="ECO:0000256" key="2">
    <source>
        <dbReference type="SAM" id="SignalP"/>
    </source>
</evidence>
<evidence type="ECO:0000313" key="3">
    <source>
        <dbReference type="EMBL" id="GIH20492.1"/>
    </source>
</evidence>
<dbReference type="EMBL" id="BONZ01000098">
    <property type="protein sequence ID" value="GIH20492.1"/>
    <property type="molecule type" value="Genomic_DNA"/>
</dbReference>
<evidence type="ECO:0000256" key="1">
    <source>
        <dbReference type="SAM" id="MobiDB-lite"/>
    </source>
</evidence>
<accession>A0A8J3R2S7</accession>
<name>A0A8J3R2S7_9ACTN</name>
<gene>
    <name evidence="3" type="ORF">Raf01_86640</name>
</gene>
<protein>
    <recommendedName>
        <fullName evidence="5">DUF4331 domain-containing protein</fullName>
    </recommendedName>
</protein>
<feature type="region of interest" description="Disordered" evidence="1">
    <location>
        <begin position="106"/>
        <end position="126"/>
    </location>
</feature>
<feature type="signal peptide" evidence="2">
    <location>
        <begin position="1"/>
        <end position="22"/>
    </location>
</feature>
<evidence type="ECO:0008006" key="5">
    <source>
        <dbReference type="Google" id="ProtNLM"/>
    </source>
</evidence>
<evidence type="ECO:0000313" key="4">
    <source>
        <dbReference type="Proteomes" id="UP000642748"/>
    </source>
</evidence>
<sequence length="489" mass="50649">MALAAAALALIAAGLLPAAAGAADPPETSPYGGDPALAGTDLYAFVSPDRHGTVTLIADWRRFDGSTAGSDPLVFLPGANYDINVDSDGDARPDVTFRWVFSEASQRGGGTTPATGGPVDSLDDPAPLSKQTYTLTEIRDGRSTTLLKDAVAASSDAGPAAIPRATSSPTAASAAANGTVSQSRTVPDYPALRRQAITPLKGGGQSFAGQADDPAFLDLRVLYGGDLSERGRDTLAGYNVLATALQVPASELAENGDPDKNPVIGVWSSASRPSGRSGQGSAGGMEQGSAGGMEQVSRVGNPLVDRVFAAGAADAFRASTPDRDAQDKALIAGVTDPELPRLFGSTYRIPVPAAPRNDLVEIFLTGLAKDAPTLDGTVAPIRADLTSQILNQQAQRSAFVPSEQLRLNLSVPVTGRPERLGVLAGDDQGFPNGRRLTDDVVDIELRFLEGAGQTGRRVSRLAAGDEVDANDVPFGDTFPYLALPHRPDR</sequence>
<reference evidence="3" key="1">
    <citation type="submission" date="2021-01" db="EMBL/GenBank/DDBJ databases">
        <title>Whole genome shotgun sequence of Rugosimonospora africana NBRC 104875.</title>
        <authorList>
            <person name="Komaki H."/>
            <person name="Tamura T."/>
        </authorList>
    </citation>
    <scope>NUCLEOTIDE SEQUENCE</scope>
    <source>
        <strain evidence="3">NBRC 104875</strain>
    </source>
</reference>
<proteinExistence type="predicted"/>
<keyword evidence="4" id="KW-1185">Reference proteome</keyword>
<dbReference type="AlphaFoldDB" id="A0A8J3R2S7"/>
<feature type="region of interest" description="Disordered" evidence="1">
    <location>
        <begin position="157"/>
        <end position="184"/>
    </location>
</feature>
<keyword evidence="2" id="KW-0732">Signal</keyword>